<keyword evidence="3" id="KW-1185">Reference proteome</keyword>
<protein>
    <submittedName>
        <fullName evidence="2">Uncharacterized protein</fullName>
    </submittedName>
</protein>
<comment type="caution">
    <text evidence="2">The sequence shown here is derived from an EMBL/GenBank/DDBJ whole genome shotgun (WGS) entry which is preliminary data.</text>
</comment>
<feature type="compositionally biased region" description="Basic and acidic residues" evidence="1">
    <location>
        <begin position="47"/>
        <end position="58"/>
    </location>
</feature>
<evidence type="ECO:0000256" key="1">
    <source>
        <dbReference type="SAM" id="MobiDB-lite"/>
    </source>
</evidence>
<evidence type="ECO:0000313" key="2">
    <source>
        <dbReference type="EMBL" id="TDH08582.1"/>
    </source>
</evidence>
<feature type="region of interest" description="Disordered" evidence="1">
    <location>
        <begin position="43"/>
        <end position="108"/>
    </location>
</feature>
<accession>A0A484CZZ7</accession>
<sequence>MCPFSVLSQIPKNSWLEIVKHKQTKLNYCHVLTVLSSTLDLLDLSEPGERRSSKDKRSPLSSRGNSQKNNPHRKKTDETELIQVEVEQTGQSMRTPERASLDSGRDGL</sequence>
<dbReference type="STRING" id="8167.A0A484CZZ7"/>
<proteinExistence type="predicted"/>
<dbReference type="AlphaFoldDB" id="A0A484CZZ7"/>
<feature type="compositionally biased region" description="Polar residues" evidence="1">
    <location>
        <begin position="59"/>
        <end position="69"/>
    </location>
</feature>
<dbReference type="Proteomes" id="UP000295070">
    <property type="component" value="Chromosome 9"/>
</dbReference>
<dbReference type="EMBL" id="SCKG01000009">
    <property type="protein sequence ID" value="TDH08582.1"/>
    <property type="molecule type" value="Genomic_DNA"/>
</dbReference>
<name>A0A484CZZ7_PERFV</name>
<organism evidence="2 3">
    <name type="scientific">Perca flavescens</name>
    <name type="common">American yellow perch</name>
    <name type="synonym">Morone flavescens</name>
    <dbReference type="NCBI Taxonomy" id="8167"/>
    <lineage>
        <taxon>Eukaryota</taxon>
        <taxon>Metazoa</taxon>
        <taxon>Chordata</taxon>
        <taxon>Craniata</taxon>
        <taxon>Vertebrata</taxon>
        <taxon>Euteleostomi</taxon>
        <taxon>Actinopterygii</taxon>
        <taxon>Neopterygii</taxon>
        <taxon>Teleostei</taxon>
        <taxon>Neoteleostei</taxon>
        <taxon>Acanthomorphata</taxon>
        <taxon>Eupercaria</taxon>
        <taxon>Perciformes</taxon>
        <taxon>Percoidei</taxon>
        <taxon>Percidae</taxon>
        <taxon>Percinae</taxon>
        <taxon>Perca</taxon>
    </lineage>
</organism>
<evidence type="ECO:0000313" key="3">
    <source>
        <dbReference type="Proteomes" id="UP000295070"/>
    </source>
</evidence>
<gene>
    <name evidence="2" type="ORF">EPR50_G00099360</name>
</gene>
<feature type="compositionally biased region" description="Basic and acidic residues" evidence="1">
    <location>
        <begin position="95"/>
        <end position="108"/>
    </location>
</feature>
<reference evidence="2 3" key="1">
    <citation type="submission" date="2019-01" db="EMBL/GenBank/DDBJ databases">
        <title>A chromosome-scale genome assembly of the yellow perch, Perca flavescens.</title>
        <authorList>
            <person name="Feron R."/>
            <person name="Morvezen R."/>
            <person name="Bestin A."/>
            <person name="Haffray P."/>
            <person name="Klopp C."/>
            <person name="Zahm M."/>
            <person name="Cabau C."/>
            <person name="Roques C."/>
            <person name="Donnadieu C."/>
            <person name="Bouchez O."/>
            <person name="Christie M."/>
            <person name="Larson W."/>
            <person name="Guiguen Y."/>
        </authorList>
    </citation>
    <scope>NUCLEOTIDE SEQUENCE [LARGE SCALE GENOMIC DNA]</scope>
    <source>
        <strain evidence="2">YP-PL-M2</strain>
        <tissue evidence="2">Blood</tissue>
    </source>
</reference>